<keyword evidence="4" id="KW-0256">Endoplasmic reticulum</keyword>
<evidence type="ECO:0000313" key="9">
    <source>
        <dbReference type="Proteomes" id="UP000639643"/>
    </source>
</evidence>
<keyword evidence="7" id="KW-0732">Signal</keyword>
<dbReference type="InterPro" id="IPR052374">
    <property type="entry name" value="SERAC1"/>
</dbReference>
<gene>
    <name evidence="8" type="ORF">CMUS01_14343</name>
</gene>
<evidence type="ECO:0000256" key="6">
    <source>
        <dbReference type="ARBA" id="ARBA00023136"/>
    </source>
</evidence>
<comment type="caution">
    <text evidence="8">The sequence shown here is derived from an EMBL/GenBank/DDBJ whole genome shotgun (WGS) entry which is preliminary data.</text>
</comment>
<dbReference type="OrthoDB" id="7464126at2759"/>
<dbReference type="GO" id="GO:0016020">
    <property type="term" value="C:membrane"/>
    <property type="evidence" value="ECO:0007669"/>
    <property type="project" value="UniProtKB-SubCell"/>
</dbReference>
<dbReference type="GO" id="GO:0005739">
    <property type="term" value="C:mitochondrion"/>
    <property type="evidence" value="ECO:0007669"/>
    <property type="project" value="UniProtKB-SubCell"/>
</dbReference>
<evidence type="ECO:0000256" key="5">
    <source>
        <dbReference type="ARBA" id="ARBA00023128"/>
    </source>
</evidence>
<accession>A0A8H6MRP8</accession>
<name>A0A8H6MRP8_9PEZI</name>
<keyword evidence="6" id="KW-0472">Membrane</keyword>
<dbReference type="PANTHER" id="PTHR48182:SF2">
    <property type="entry name" value="PROTEIN SERAC1"/>
    <property type="match status" value="1"/>
</dbReference>
<keyword evidence="9" id="KW-1185">Reference proteome</keyword>
<dbReference type="SUPFAM" id="SSF53474">
    <property type="entry name" value="alpha/beta-Hydrolases"/>
    <property type="match status" value="1"/>
</dbReference>
<dbReference type="PANTHER" id="PTHR48182">
    <property type="entry name" value="PROTEIN SERAC1"/>
    <property type="match status" value="1"/>
</dbReference>
<dbReference type="Proteomes" id="UP000639643">
    <property type="component" value="Unassembled WGS sequence"/>
</dbReference>
<protein>
    <submittedName>
        <fullName evidence="8">Ankyrin repeat domain-containing protein</fullName>
    </submittedName>
</protein>
<dbReference type="EMBL" id="WIGM01001021">
    <property type="protein sequence ID" value="KAF6806524.1"/>
    <property type="molecule type" value="Genomic_DNA"/>
</dbReference>
<feature type="chain" id="PRO_5034003599" evidence="7">
    <location>
        <begin position="24"/>
        <end position="357"/>
    </location>
</feature>
<evidence type="ECO:0000256" key="7">
    <source>
        <dbReference type="SAM" id="SignalP"/>
    </source>
</evidence>
<evidence type="ECO:0000313" key="8">
    <source>
        <dbReference type="EMBL" id="KAF6806524.1"/>
    </source>
</evidence>
<evidence type="ECO:0000256" key="2">
    <source>
        <dbReference type="ARBA" id="ARBA00004240"/>
    </source>
</evidence>
<reference evidence="8" key="1">
    <citation type="journal article" date="2020" name="Phytopathology">
        <title>Genome Sequence Resources of Colletotrichum truncatum, C. plurivorum, C. musicola, and C. sojae: Four Species Pathogenic to Soybean (Glycine max).</title>
        <authorList>
            <person name="Rogerio F."/>
            <person name="Boufleur T.R."/>
            <person name="Ciampi-Guillardi M."/>
            <person name="Sukno S.A."/>
            <person name="Thon M.R."/>
            <person name="Massola Junior N.S."/>
            <person name="Baroncelli R."/>
        </authorList>
    </citation>
    <scope>NUCLEOTIDE SEQUENCE</scope>
    <source>
        <strain evidence="8">LFN0074</strain>
    </source>
</reference>
<sequence>MYLQAVILVLIFVPAFWFNTSSSCPWFSRRRQPNHERDRKSEIPKNTVVRIQEIPIDKSLTELKCDLESLAIKDSRLEATGKGIDGLTLARINNDDACATAIFPTFLSPPELLKRLGQASKEAGLPYAFDCDFMGITPLTDASGDDAVDIVAVPGLASHPIGSWKSSQPGNNNVWLRDFLPRDIPNSRILLYGYDTKLLGSNSQQTIEDMSIMLLNLVSSFRADEQSKHRPIIFIGHSLGGLLVKECLLQAMKRENYASHHAIYQACCGLLLFGVPNHGLNNEQLLRVVQNQANESLIRALILDKNLESSMFLKRVSSDFSERYGSHSPVVCFYETRLSPTVQVRRSKVVFRGFETN</sequence>
<keyword evidence="5" id="KW-0496">Mitochondrion</keyword>
<comment type="subcellular location">
    <subcellularLocation>
        <location evidence="2">Endoplasmic reticulum</location>
    </subcellularLocation>
    <subcellularLocation>
        <location evidence="3">Membrane</location>
    </subcellularLocation>
    <subcellularLocation>
        <location evidence="1">Mitochondrion</location>
    </subcellularLocation>
</comment>
<evidence type="ECO:0000256" key="3">
    <source>
        <dbReference type="ARBA" id="ARBA00004370"/>
    </source>
</evidence>
<evidence type="ECO:0000256" key="4">
    <source>
        <dbReference type="ARBA" id="ARBA00022824"/>
    </source>
</evidence>
<feature type="signal peptide" evidence="7">
    <location>
        <begin position="1"/>
        <end position="23"/>
    </location>
</feature>
<organism evidence="8 9">
    <name type="scientific">Colletotrichum musicola</name>
    <dbReference type="NCBI Taxonomy" id="2175873"/>
    <lineage>
        <taxon>Eukaryota</taxon>
        <taxon>Fungi</taxon>
        <taxon>Dikarya</taxon>
        <taxon>Ascomycota</taxon>
        <taxon>Pezizomycotina</taxon>
        <taxon>Sordariomycetes</taxon>
        <taxon>Hypocreomycetidae</taxon>
        <taxon>Glomerellales</taxon>
        <taxon>Glomerellaceae</taxon>
        <taxon>Colletotrichum</taxon>
        <taxon>Colletotrichum orchidearum species complex</taxon>
    </lineage>
</organism>
<dbReference type="InterPro" id="IPR029058">
    <property type="entry name" value="AB_hydrolase_fold"/>
</dbReference>
<evidence type="ECO:0000256" key="1">
    <source>
        <dbReference type="ARBA" id="ARBA00004173"/>
    </source>
</evidence>
<dbReference type="AlphaFoldDB" id="A0A8H6MRP8"/>
<dbReference type="Gene3D" id="3.40.50.1820">
    <property type="entry name" value="alpha/beta hydrolase"/>
    <property type="match status" value="1"/>
</dbReference>
<proteinExistence type="predicted"/>
<dbReference type="GO" id="GO:0005783">
    <property type="term" value="C:endoplasmic reticulum"/>
    <property type="evidence" value="ECO:0007669"/>
    <property type="project" value="UniProtKB-SubCell"/>
</dbReference>